<evidence type="ECO:0000256" key="1">
    <source>
        <dbReference type="SAM" id="MobiDB-lite"/>
    </source>
</evidence>
<dbReference type="RefSeq" id="WP_175233570.1">
    <property type="nucleotide sequence ID" value="NZ_CADIKH010000342.1"/>
</dbReference>
<name>A0A6J5F9U5_9BURK</name>
<evidence type="ECO:0000313" key="3">
    <source>
        <dbReference type="Proteomes" id="UP000494363"/>
    </source>
</evidence>
<dbReference type="EMBL" id="CADIKH010000342">
    <property type="protein sequence ID" value="CAB3775244.1"/>
    <property type="molecule type" value="Genomic_DNA"/>
</dbReference>
<gene>
    <name evidence="2" type="ORF">LMG29542_08626</name>
</gene>
<evidence type="ECO:0000313" key="2">
    <source>
        <dbReference type="EMBL" id="CAB3775244.1"/>
    </source>
</evidence>
<dbReference type="Proteomes" id="UP000494363">
    <property type="component" value="Unassembled WGS sequence"/>
</dbReference>
<keyword evidence="3" id="KW-1185">Reference proteome</keyword>
<accession>A0A6J5F9U5</accession>
<protein>
    <submittedName>
        <fullName evidence="2">Uncharacterized protein</fullName>
    </submittedName>
</protein>
<organism evidence="2 3">
    <name type="scientific">Paraburkholderia humisilvae</name>
    <dbReference type="NCBI Taxonomy" id="627669"/>
    <lineage>
        <taxon>Bacteria</taxon>
        <taxon>Pseudomonadati</taxon>
        <taxon>Pseudomonadota</taxon>
        <taxon>Betaproteobacteria</taxon>
        <taxon>Burkholderiales</taxon>
        <taxon>Burkholderiaceae</taxon>
        <taxon>Paraburkholderia</taxon>
    </lineage>
</organism>
<dbReference type="AlphaFoldDB" id="A0A6J5F9U5"/>
<feature type="region of interest" description="Disordered" evidence="1">
    <location>
        <begin position="88"/>
        <end position="184"/>
    </location>
</feature>
<proteinExistence type="predicted"/>
<reference evidence="2 3" key="1">
    <citation type="submission" date="2020-04" db="EMBL/GenBank/DDBJ databases">
        <authorList>
            <person name="De Canck E."/>
        </authorList>
    </citation>
    <scope>NUCLEOTIDE SEQUENCE [LARGE SCALE GENOMIC DNA]</scope>
    <source>
        <strain evidence="2 3">LMG 29542</strain>
    </source>
</reference>
<feature type="compositionally biased region" description="Gly residues" evidence="1">
    <location>
        <begin position="97"/>
        <end position="150"/>
    </location>
</feature>
<sequence length="184" mass="17915">MHKQSRIFNDLRRISSSPRIALKQSFGSGKFHIPRGVDSLRKLALVPKPVHSMSKKKSTVQGSSRSLTLLALLPGVVLFSPSSHADGQGGAVSSFFGGEGSQGGAGGGGGTGGLAGPGGGAQNGSNGNGGAGGNGLLADSGTGGAGGTGGTANNPVGGAGGNGTIDLSINHDVTTRLPESSTRR</sequence>